<dbReference type="PANTHER" id="PTHR44360:SF1">
    <property type="entry name" value="DNAJ HOMOLOG SUBFAMILY B MEMBER 9"/>
    <property type="match status" value="1"/>
</dbReference>
<evidence type="ECO:0000259" key="3">
    <source>
        <dbReference type="PROSITE" id="PS50076"/>
    </source>
</evidence>
<keyword evidence="1" id="KW-0143">Chaperone</keyword>
<evidence type="ECO:0000313" key="5">
    <source>
        <dbReference type="Proteomes" id="UP000789342"/>
    </source>
</evidence>
<dbReference type="Pfam" id="PF00226">
    <property type="entry name" value="DnaJ"/>
    <property type="match status" value="1"/>
</dbReference>
<dbReference type="InterPro" id="IPR001623">
    <property type="entry name" value="DnaJ_domain"/>
</dbReference>
<sequence>MNSLDLEKLPDYYKVLEISQTSSSQEIKKAYRKLALKYHPDKNISSVTTDQSEINTRFILINEAYNVLGNDESRGVYDELRRTGKTFSQLKYSSEEYRYHREVQGIHKLYREIMANKEQILELSETFIKSATSLDWIPDGSEVQPFSAFKKYEKEISLIESSILIGSSRSFNDENSKYDEITFEYVPEDDVIQVLENPCWVSIDKDTLIHDFQLSDFVESHKFIIKSVTDIVSPLMMACTYGTWLNDNIMKVLQRVRSLQMQIIKYLEVINQKIEIDGRGFEPKIVDKMKAGIQTQMKSLSNHPILGKMTTGRFGQNKHPFVHLAATIGPPFVGYSLYWSIFAIILLGAVTIHRNEGDLESFNQFLEIFEGIIKLLDQITE</sequence>
<dbReference type="AlphaFoldDB" id="A0A9N9AJ15"/>
<dbReference type="PANTHER" id="PTHR44360">
    <property type="entry name" value="DNAJ HOMOLOG SUBFAMILY B MEMBER 9"/>
    <property type="match status" value="1"/>
</dbReference>
<dbReference type="InterPro" id="IPR036869">
    <property type="entry name" value="J_dom_sf"/>
</dbReference>
<name>A0A9N9AJ15_9GLOM</name>
<dbReference type="SMART" id="SM00271">
    <property type="entry name" value="DnaJ"/>
    <property type="match status" value="1"/>
</dbReference>
<dbReference type="InterPro" id="IPR018253">
    <property type="entry name" value="DnaJ_domain_CS"/>
</dbReference>
<dbReference type="GO" id="GO:0051787">
    <property type="term" value="F:misfolded protein binding"/>
    <property type="evidence" value="ECO:0007669"/>
    <property type="project" value="TreeGrafter"/>
</dbReference>
<dbReference type="CDD" id="cd06257">
    <property type="entry name" value="DnaJ"/>
    <property type="match status" value="1"/>
</dbReference>
<dbReference type="GO" id="GO:0051087">
    <property type="term" value="F:protein-folding chaperone binding"/>
    <property type="evidence" value="ECO:0007669"/>
    <property type="project" value="TreeGrafter"/>
</dbReference>
<gene>
    <name evidence="4" type="ORF">AMORRO_LOCUS4725</name>
</gene>
<evidence type="ECO:0000256" key="2">
    <source>
        <dbReference type="SAM" id="Phobius"/>
    </source>
</evidence>
<keyword evidence="5" id="KW-1185">Reference proteome</keyword>
<dbReference type="SUPFAM" id="SSF46565">
    <property type="entry name" value="Chaperone J-domain"/>
    <property type="match status" value="1"/>
</dbReference>
<dbReference type="InterPro" id="IPR051948">
    <property type="entry name" value="Hsp70_co-chaperone_J-domain"/>
</dbReference>
<keyword evidence="2" id="KW-0812">Transmembrane</keyword>
<dbReference type="PRINTS" id="PR00625">
    <property type="entry name" value="JDOMAIN"/>
</dbReference>
<feature type="transmembrane region" description="Helical" evidence="2">
    <location>
        <begin position="332"/>
        <end position="352"/>
    </location>
</feature>
<keyword evidence="2" id="KW-1133">Transmembrane helix</keyword>
<feature type="domain" description="J" evidence="3">
    <location>
        <begin position="11"/>
        <end position="81"/>
    </location>
</feature>
<dbReference type="Gene3D" id="1.10.287.110">
    <property type="entry name" value="DnaJ domain"/>
    <property type="match status" value="1"/>
</dbReference>
<proteinExistence type="predicted"/>
<dbReference type="EMBL" id="CAJVPV010002643">
    <property type="protein sequence ID" value="CAG8532111.1"/>
    <property type="molecule type" value="Genomic_DNA"/>
</dbReference>
<dbReference type="Proteomes" id="UP000789342">
    <property type="component" value="Unassembled WGS sequence"/>
</dbReference>
<dbReference type="GO" id="GO:0036503">
    <property type="term" value="P:ERAD pathway"/>
    <property type="evidence" value="ECO:0007669"/>
    <property type="project" value="TreeGrafter"/>
</dbReference>
<evidence type="ECO:0000313" key="4">
    <source>
        <dbReference type="EMBL" id="CAG8532111.1"/>
    </source>
</evidence>
<dbReference type="PROSITE" id="PS50076">
    <property type="entry name" value="DNAJ_2"/>
    <property type="match status" value="1"/>
</dbReference>
<protein>
    <submittedName>
        <fullName evidence="4">18891_t:CDS:1</fullName>
    </submittedName>
</protein>
<keyword evidence="2" id="KW-0472">Membrane</keyword>
<dbReference type="PROSITE" id="PS00636">
    <property type="entry name" value="DNAJ_1"/>
    <property type="match status" value="1"/>
</dbReference>
<evidence type="ECO:0000256" key="1">
    <source>
        <dbReference type="ARBA" id="ARBA00023186"/>
    </source>
</evidence>
<organism evidence="4 5">
    <name type="scientific">Acaulospora morrowiae</name>
    <dbReference type="NCBI Taxonomy" id="94023"/>
    <lineage>
        <taxon>Eukaryota</taxon>
        <taxon>Fungi</taxon>
        <taxon>Fungi incertae sedis</taxon>
        <taxon>Mucoromycota</taxon>
        <taxon>Glomeromycotina</taxon>
        <taxon>Glomeromycetes</taxon>
        <taxon>Diversisporales</taxon>
        <taxon>Acaulosporaceae</taxon>
        <taxon>Acaulospora</taxon>
    </lineage>
</organism>
<dbReference type="OrthoDB" id="10250354at2759"/>
<reference evidence="4" key="1">
    <citation type="submission" date="2021-06" db="EMBL/GenBank/DDBJ databases">
        <authorList>
            <person name="Kallberg Y."/>
            <person name="Tangrot J."/>
            <person name="Rosling A."/>
        </authorList>
    </citation>
    <scope>NUCLEOTIDE SEQUENCE</scope>
    <source>
        <strain evidence="4">CL551</strain>
    </source>
</reference>
<accession>A0A9N9AJ15</accession>
<dbReference type="GO" id="GO:0005783">
    <property type="term" value="C:endoplasmic reticulum"/>
    <property type="evidence" value="ECO:0007669"/>
    <property type="project" value="TreeGrafter"/>
</dbReference>
<comment type="caution">
    <text evidence="4">The sequence shown here is derived from an EMBL/GenBank/DDBJ whole genome shotgun (WGS) entry which is preliminary data.</text>
</comment>